<evidence type="ECO:0000256" key="5">
    <source>
        <dbReference type="ARBA" id="ARBA00022448"/>
    </source>
</evidence>
<feature type="transmembrane region" description="Helical" evidence="13">
    <location>
        <begin position="45"/>
        <end position="66"/>
    </location>
</feature>
<evidence type="ECO:0000256" key="9">
    <source>
        <dbReference type="ARBA" id="ARBA00022737"/>
    </source>
</evidence>
<keyword evidence="6" id="KW-1003">Cell membrane</keyword>
<dbReference type="AlphaFoldDB" id="A0AAD4NIE1"/>
<dbReference type="InterPro" id="IPR004316">
    <property type="entry name" value="SWEET_rpt"/>
</dbReference>
<evidence type="ECO:0000256" key="2">
    <source>
        <dbReference type="ARBA" id="ARBA00004653"/>
    </source>
</evidence>
<evidence type="ECO:0000256" key="12">
    <source>
        <dbReference type="ARBA" id="ARBA00023136"/>
    </source>
</evidence>
<comment type="caution">
    <text evidence="14">The sequence shown here is derived from an EMBL/GenBank/DDBJ whole genome shotgun (WGS) entry which is preliminary data.</text>
</comment>
<sequence>MFDIIHEFSFINLLSLLAFFTTVGLFFCGIPICRQIWKRKDTTEISGAPFLMGVLGGTCWLTYGYLKKDDTVIYVTSAQIVLYSVYVVFYFFMTKKKFWISLKVLALVTTCAALVLSVHFFGHKIFHPLGIVCMTLNTADFGAPLAGLRVVIRRRATSTLPLPLCIANFLVSSEWFVYGLFIVLPRKPNQRAPILRLYDFIRRCGSADRVTDIEQAAVVPVEKNEDEFRISKHRWSSRVISNIENEIDNVIQKVHLGDQFAYSNKLNKEEETISTDSVTLSPVNDDVTNLDDNDSMENKPIVFPMTIKDERQLIAVSRRLSSMSNTALAGPQPPQINFNHSFAGTGHHPPKQHGYSLPPPPLQRNGGQRTTVDGWWPSATRISPFGFSFSGGFGGLTTANNSGFPQQSVVTIAEEDEFPTVTTFNALSSKSAVKRCKSAPQLNKN</sequence>
<accession>A0AAD4NIE1</accession>
<evidence type="ECO:0000256" key="6">
    <source>
        <dbReference type="ARBA" id="ARBA00022475"/>
    </source>
</evidence>
<dbReference type="InterPro" id="IPR047664">
    <property type="entry name" value="SWEET"/>
</dbReference>
<gene>
    <name evidence="14" type="ORF">DdX_02975</name>
</gene>
<evidence type="ECO:0000256" key="10">
    <source>
        <dbReference type="ARBA" id="ARBA00022989"/>
    </source>
</evidence>
<evidence type="ECO:0000256" key="3">
    <source>
        <dbReference type="ARBA" id="ARBA00007809"/>
    </source>
</evidence>
<feature type="transmembrane region" description="Helical" evidence="13">
    <location>
        <begin position="72"/>
        <end position="92"/>
    </location>
</feature>
<comment type="subcellular location">
    <subcellularLocation>
        <location evidence="1">Cell membrane</location>
        <topology evidence="1">Multi-pass membrane protein</topology>
    </subcellularLocation>
    <subcellularLocation>
        <location evidence="2">Golgi apparatus membrane</location>
        <topology evidence="2">Multi-pass membrane protein</topology>
    </subcellularLocation>
</comment>
<reference evidence="14" key="1">
    <citation type="submission" date="2022-01" db="EMBL/GenBank/DDBJ databases">
        <title>Genome Sequence Resource for Two Populations of Ditylenchus destructor, the Migratory Endoparasitic Phytonematode.</title>
        <authorList>
            <person name="Zhang H."/>
            <person name="Lin R."/>
            <person name="Xie B."/>
        </authorList>
    </citation>
    <scope>NUCLEOTIDE SEQUENCE</scope>
    <source>
        <strain evidence="14">BazhouSP</strain>
    </source>
</reference>
<dbReference type="Gene3D" id="1.20.1280.290">
    <property type="match status" value="2"/>
</dbReference>
<keyword evidence="10 13" id="KW-1133">Transmembrane helix</keyword>
<dbReference type="GO" id="GO:0051119">
    <property type="term" value="F:sugar transmembrane transporter activity"/>
    <property type="evidence" value="ECO:0007669"/>
    <property type="project" value="InterPro"/>
</dbReference>
<proteinExistence type="inferred from homology"/>
<dbReference type="GO" id="GO:0005886">
    <property type="term" value="C:plasma membrane"/>
    <property type="evidence" value="ECO:0007669"/>
    <property type="project" value="UniProtKB-SubCell"/>
</dbReference>
<keyword evidence="8 13" id="KW-0812">Transmembrane</keyword>
<dbReference type="PANTHER" id="PTHR10791:SF246">
    <property type="entry name" value="SUGAR TRANSPORTER SWEET1"/>
    <property type="match status" value="1"/>
</dbReference>
<feature type="transmembrane region" description="Helical" evidence="13">
    <location>
        <begin position="128"/>
        <end position="152"/>
    </location>
</feature>
<evidence type="ECO:0000256" key="7">
    <source>
        <dbReference type="ARBA" id="ARBA00022597"/>
    </source>
</evidence>
<dbReference type="Proteomes" id="UP001201812">
    <property type="component" value="Unassembled WGS sequence"/>
</dbReference>
<keyword evidence="5" id="KW-0813">Transport</keyword>
<comment type="similarity">
    <text evidence="3">Belongs to the SWEET sugar transporter family.</text>
</comment>
<feature type="transmembrane region" description="Helical" evidence="13">
    <location>
        <begin position="104"/>
        <end position="122"/>
    </location>
</feature>
<dbReference type="EMBL" id="JAKKPZ010000002">
    <property type="protein sequence ID" value="KAI1726265.1"/>
    <property type="molecule type" value="Genomic_DNA"/>
</dbReference>
<evidence type="ECO:0000256" key="4">
    <source>
        <dbReference type="ARBA" id="ARBA00021741"/>
    </source>
</evidence>
<evidence type="ECO:0000313" key="14">
    <source>
        <dbReference type="EMBL" id="KAI1726265.1"/>
    </source>
</evidence>
<keyword evidence="7" id="KW-0762">Sugar transport</keyword>
<evidence type="ECO:0000256" key="13">
    <source>
        <dbReference type="SAM" id="Phobius"/>
    </source>
</evidence>
<dbReference type="GO" id="GO:0000139">
    <property type="term" value="C:Golgi membrane"/>
    <property type="evidence" value="ECO:0007669"/>
    <property type="project" value="UniProtKB-SubCell"/>
</dbReference>
<keyword evidence="15" id="KW-1185">Reference proteome</keyword>
<evidence type="ECO:0000256" key="1">
    <source>
        <dbReference type="ARBA" id="ARBA00004651"/>
    </source>
</evidence>
<keyword evidence="9" id="KW-0677">Repeat</keyword>
<organism evidence="14 15">
    <name type="scientific">Ditylenchus destructor</name>
    <dbReference type="NCBI Taxonomy" id="166010"/>
    <lineage>
        <taxon>Eukaryota</taxon>
        <taxon>Metazoa</taxon>
        <taxon>Ecdysozoa</taxon>
        <taxon>Nematoda</taxon>
        <taxon>Chromadorea</taxon>
        <taxon>Rhabditida</taxon>
        <taxon>Tylenchina</taxon>
        <taxon>Tylenchomorpha</taxon>
        <taxon>Sphaerularioidea</taxon>
        <taxon>Anguinidae</taxon>
        <taxon>Anguininae</taxon>
        <taxon>Ditylenchus</taxon>
    </lineage>
</organism>
<evidence type="ECO:0000256" key="11">
    <source>
        <dbReference type="ARBA" id="ARBA00023034"/>
    </source>
</evidence>
<evidence type="ECO:0000256" key="8">
    <source>
        <dbReference type="ARBA" id="ARBA00022692"/>
    </source>
</evidence>
<feature type="transmembrane region" description="Helical" evidence="13">
    <location>
        <begin position="12"/>
        <end position="33"/>
    </location>
</feature>
<dbReference type="FunFam" id="1.20.1280.290:FF:000010">
    <property type="entry name" value="Sugar transporter SWEET"/>
    <property type="match status" value="1"/>
</dbReference>
<dbReference type="Pfam" id="PF03083">
    <property type="entry name" value="MtN3_slv"/>
    <property type="match status" value="2"/>
</dbReference>
<feature type="transmembrane region" description="Helical" evidence="13">
    <location>
        <begin position="164"/>
        <end position="184"/>
    </location>
</feature>
<keyword evidence="11" id="KW-0333">Golgi apparatus</keyword>
<evidence type="ECO:0000313" key="15">
    <source>
        <dbReference type="Proteomes" id="UP001201812"/>
    </source>
</evidence>
<protein>
    <recommendedName>
        <fullName evidence="4">Sugar transporter SWEET1</fullName>
    </recommendedName>
</protein>
<name>A0AAD4NIE1_9BILA</name>
<dbReference type="PANTHER" id="PTHR10791">
    <property type="entry name" value="RAG1-ACTIVATING PROTEIN 1"/>
    <property type="match status" value="1"/>
</dbReference>
<keyword evidence="12 13" id="KW-0472">Membrane</keyword>